<reference evidence="7 8" key="1">
    <citation type="submission" date="2021-12" db="EMBL/GenBank/DDBJ databases">
        <title>Genome sequencing of bacteria with rrn-lacking chromosome and rrn-plasmid.</title>
        <authorList>
            <person name="Anda M."/>
            <person name="Iwasaki W."/>
        </authorList>
    </citation>
    <scope>NUCLEOTIDE SEQUENCE [LARGE SCALE GENOMIC DNA]</scope>
    <source>
        <strain evidence="7 8">DSM 100852</strain>
    </source>
</reference>
<feature type="transmembrane region" description="Helical" evidence="6">
    <location>
        <begin position="48"/>
        <end position="65"/>
    </location>
</feature>
<evidence type="ECO:0000256" key="3">
    <source>
        <dbReference type="ARBA" id="ARBA00022692"/>
    </source>
</evidence>
<comment type="subcellular location">
    <subcellularLocation>
        <location evidence="1">Membrane</location>
        <topology evidence="1">Multi-pass membrane protein</topology>
    </subcellularLocation>
</comment>
<evidence type="ECO:0000313" key="7">
    <source>
        <dbReference type="EMBL" id="BDD08983.1"/>
    </source>
</evidence>
<dbReference type="Pfam" id="PF04241">
    <property type="entry name" value="DUF423"/>
    <property type="match status" value="1"/>
</dbReference>
<evidence type="ECO:0000256" key="1">
    <source>
        <dbReference type="ARBA" id="ARBA00004141"/>
    </source>
</evidence>
<keyword evidence="4 6" id="KW-1133">Transmembrane helix</keyword>
<sequence>MMQKFTLATALALGALGVIIGAFGAHALKPLLESSGRLDTFETGVRYHFYHALFMLAIGLLMSHIRHPLLNYASLSALIGVILFSGSIYTLCLSGITKFAIVTPIGGLFLIGAWLLALISIIKS</sequence>
<comment type="similarity">
    <text evidence="2">Belongs to the UPF0382 family.</text>
</comment>
<accession>A0AAU9CG51</accession>
<organism evidence="7 8">
    <name type="scientific">Fulvitalea axinellae</name>
    <dbReference type="NCBI Taxonomy" id="1182444"/>
    <lineage>
        <taxon>Bacteria</taxon>
        <taxon>Pseudomonadati</taxon>
        <taxon>Bacteroidota</taxon>
        <taxon>Cytophagia</taxon>
        <taxon>Cytophagales</taxon>
        <taxon>Persicobacteraceae</taxon>
        <taxon>Fulvitalea</taxon>
    </lineage>
</organism>
<evidence type="ECO:0000313" key="8">
    <source>
        <dbReference type="Proteomes" id="UP001348817"/>
    </source>
</evidence>
<keyword evidence="3 6" id="KW-0812">Transmembrane</keyword>
<dbReference type="PANTHER" id="PTHR43461:SF1">
    <property type="entry name" value="TRANSMEMBRANE PROTEIN 256"/>
    <property type="match status" value="1"/>
</dbReference>
<proteinExistence type="inferred from homology"/>
<dbReference type="RefSeq" id="WP_338394208.1">
    <property type="nucleotide sequence ID" value="NZ_AP025314.1"/>
</dbReference>
<dbReference type="GO" id="GO:0016020">
    <property type="term" value="C:membrane"/>
    <property type="evidence" value="ECO:0007669"/>
    <property type="project" value="UniProtKB-SubCell"/>
</dbReference>
<gene>
    <name evidence="7" type="ORF">FUAX_14150</name>
</gene>
<dbReference type="PANTHER" id="PTHR43461">
    <property type="entry name" value="TRANSMEMBRANE PROTEIN 256"/>
    <property type="match status" value="1"/>
</dbReference>
<dbReference type="AlphaFoldDB" id="A0AAU9CG51"/>
<dbReference type="InterPro" id="IPR006696">
    <property type="entry name" value="DUF423"/>
</dbReference>
<dbReference type="KEGG" id="fax:FUAX_14150"/>
<evidence type="ECO:0000256" key="4">
    <source>
        <dbReference type="ARBA" id="ARBA00022989"/>
    </source>
</evidence>
<evidence type="ECO:0000256" key="6">
    <source>
        <dbReference type="SAM" id="Phobius"/>
    </source>
</evidence>
<dbReference type="EMBL" id="AP025314">
    <property type="protein sequence ID" value="BDD08983.1"/>
    <property type="molecule type" value="Genomic_DNA"/>
</dbReference>
<feature type="transmembrane region" description="Helical" evidence="6">
    <location>
        <begin position="72"/>
        <end position="96"/>
    </location>
</feature>
<keyword evidence="8" id="KW-1185">Reference proteome</keyword>
<feature type="transmembrane region" description="Helical" evidence="6">
    <location>
        <begin position="102"/>
        <end position="122"/>
    </location>
</feature>
<protein>
    <submittedName>
        <fullName evidence="7">DUF423 domain-containing protein</fullName>
    </submittedName>
</protein>
<name>A0AAU9CG51_9BACT</name>
<evidence type="ECO:0000256" key="2">
    <source>
        <dbReference type="ARBA" id="ARBA00009694"/>
    </source>
</evidence>
<evidence type="ECO:0000256" key="5">
    <source>
        <dbReference type="ARBA" id="ARBA00023136"/>
    </source>
</evidence>
<keyword evidence="5 6" id="KW-0472">Membrane</keyword>
<dbReference type="Proteomes" id="UP001348817">
    <property type="component" value="Chromosome"/>
</dbReference>